<evidence type="ECO:0000259" key="2">
    <source>
        <dbReference type="Pfam" id="PF22772"/>
    </source>
</evidence>
<feature type="domain" description="WsaF N-terminal" evidence="1">
    <location>
        <begin position="65"/>
        <end position="203"/>
    </location>
</feature>
<dbReference type="AlphaFoldDB" id="A0A4T2BV83"/>
<dbReference type="OrthoDB" id="7615426at2"/>
<sequence>MSEVVSSAVRVLKDVRHTRSVRRRAENFARGASGVAGAEAFAHLQTFSLAAASVAKGRSTPRAVTLVLPELRPRQIFAGVRTALEFGYKAAAELDLPLRLVVVWAAPEAADLPEIRSYLRREFGDGPADAAEVISIDALVNLSVNDDDVWIGTHWSTAHPLDIACRLGVLRKEQIIYLVQDYEPGFYAWSSEFALARATYNAGFRFVVNSTPLRNYLSEAEGLFVPDERVFAPSLDLARLEEAAHQRKRSPNSQIMFYGRPSKPRNLFDIGMSAIQIAAAEFDRRGISASFISAGESHRSTALAGGQILDVRGKVPWNDYFALLASSDVLLSLQHSPHPSHPPLDAVAAGAFAVTNELGGTRAAIHPRLFVAEPDPSALASRLIEAADASRDSEPAVFDAEFVRRLGEPLNDVVTSTVSAMFS</sequence>
<evidence type="ECO:0008006" key="5">
    <source>
        <dbReference type="Google" id="ProtNLM"/>
    </source>
</evidence>
<comment type="caution">
    <text evidence="3">The sequence shown here is derived from an EMBL/GenBank/DDBJ whole genome shotgun (WGS) entry which is preliminary data.</text>
</comment>
<name>A0A4T2BV83_9MICO</name>
<evidence type="ECO:0000313" key="4">
    <source>
        <dbReference type="Proteomes" id="UP000306192"/>
    </source>
</evidence>
<dbReference type="Proteomes" id="UP000306192">
    <property type="component" value="Unassembled WGS sequence"/>
</dbReference>
<proteinExistence type="predicted"/>
<feature type="domain" description="WsaF C-terminal" evidence="2">
    <location>
        <begin position="254"/>
        <end position="383"/>
    </location>
</feature>
<reference evidence="3 4" key="1">
    <citation type="journal article" date="2019" name="Microorganisms">
        <title>Systematic Affiliation and Genome Analysis of Subtercola vilae DB165(T) with Particular Emphasis on Cold Adaptation of an Isolate from a High-Altitude Cold Volcano Lake.</title>
        <authorList>
            <person name="Villalobos A.S."/>
            <person name="Wiese J."/>
            <person name="Imhoff J.F."/>
            <person name="Dorador C."/>
            <person name="Keller A."/>
            <person name="Hentschel U."/>
        </authorList>
    </citation>
    <scope>NUCLEOTIDE SEQUENCE [LARGE SCALE GENOMIC DNA]</scope>
    <source>
        <strain evidence="3 4">DB165</strain>
    </source>
</reference>
<dbReference type="InterPro" id="IPR055050">
    <property type="entry name" value="WsaF_C"/>
</dbReference>
<keyword evidence="4" id="KW-1185">Reference proteome</keyword>
<accession>A0A4T2BV83</accession>
<evidence type="ECO:0000259" key="1">
    <source>
        <dbReference type="Pfam" id="PF21374"/>
    </source>
</evidence>
<gene>
    <name evidence="3" type="ORF">D4765_11010</name>
</gene>
<dbReference type="SUPFAM" id="SSF53756">
    <property type="entry name" value="UDP-Glycosyltransferase/glycogen phosphorylase"/>
    <property type="match status" value="1"/>
</dbReference>
<dbReference type="InterPro" id="IPR048510">
    <property type="entry name" value="WsaF_N"/>
</dbReference>
<dbReference type="GO" id="GO:0030247">
    <property type="term" value="F:polysaccharide binding"/>
    <property type="evidence" value="ECO:0007669"/>
    <property type="project" value="InterPro"/>
</dbReference>
<protein>
    <recommendedName>
        <fullName evidence="5">Glycosyltransferase family 1 protein</fullName>
    </recommendedName>
</protein>
<dbReference type="Gene3D" id="3.40.50.2000">
    <property type="entry name" value="Glycogen Phosphorylase B"/>
    <property type="match status" value="1"/>
</dbReference>
<dbReference type="Pfam" id="PF21374">
    <property type="entry name" value="WsaF_N"/>
    <property type="match status" value="1"/>
</dbReference>
<dbReference type="Pfam" id="PF22772">
    <property type="entry name" value="WsaF_C"/>
    <property type="match status" value="1"/>
</dbReference>
<evidence type="ECO:0000313" key="3">
    <source>
        <dbReference type="EMBL" id="TIH35585.1"/>
    </source>
</evidence>
<dbReference type="Gene3D" id="3.40.50.11090">
    <property type="match status" value="1"/>
</dbReference>
<dbReference type="RefSeq" id="WP_136642347.1">
    <property type="nucleotide sequence ID" value="NZ_QYRT01000019.1"/>
</dbReference>
<organism evidence="3 4">
    <name type="scientific">Subtercola vilae</name>
    <dbReference type="NCBI Taxonomy" id="2056433"/>
    <lineage>
        <taxon>Bacteria</taxon>
        <taxon>Bacillati</taxon>
        <taxon>Actinomycetota</taxon>
        <taxon>Actinomycetes</taxon>
        <taxon>Micrococcales</taxon>
        <taxon>Microbacteriaceae</taxon>
        <taxon>Subtercola</taxon>
    </lineage>
</organism>
<dbReference type="EMBL" id="QYRT01000019">
    <property type="protein sequence ID" value="TIH35585.1"/>
    <property type="molecule type" value="Genomic_DNA"/>
</dbReference>